<reference evidence="2" key="1">
    <citation type="submission" date="2018-05" db="EMBL/GenBank/DDBJ databases">
        <title>Draft genome of Mucuna pruriens seed.</title>
        <authorList>
            <person name="Nnadi N.E."/>
            <person name="Vos R."/>
            <person name="Hasami M.H."/>
            <person name="Devisetty U.K."/>
            <person name="Aguiy J.C."/>
        </authorList>
    </citation>
    <scope>NUCLEOTIDE SEQUENCE [LARGE SCALE GENOMIC DNA]</scope>
    <source>
        <strain evidence="2">JCA_2017</strain>
    </source>
</reference>
<protein>
    <submittedName>
        <fullName evidence="2">Uncharacterized protein</fullName>
    </submittedName>
</protein>
<accession>A0A371HFC7</accession>
<gene>
    <name evidence="2" type="ORF">CR513_15188</name>
</gene>
<organism evidence="2 3">
    <name type="scientific">Mucuna pruriens</name>
    <name type="common">Velvet bean</name>
    <name type="synonym">Dolichos pruriens</name>
    <dbReference type="NCBI Taxonomy" id="157652"/>
    <lineage>
        <taxon>Eukaryota</taxon>
        <taxon>Viridiplantae</taxon>
        <taxon>Streptophyta</taxon>
        <taxon>Embryophyta</taxon>
        <taxon>Tracheophyta</taxon>
        <taxon>Spermatophyta</taxon>
        <taxon>Magnoliopsida</taxon>
        <taxon>eudicotyledons</taxon>
        <taxon>Gunneridae</taxon>
        <taxon>Pentapetalae</taxon>
        <taxon>rosids</taxon>
        <taxon>fabids</taxon>
        <taxon>Fabales</taxon>
        <taxon>Fabaceae</taxon>
        <taxon>Papilionoideae</taxon>
        <taxon>50 kb inversion clade</taxon>
        <taxon>NPAAA clade</taxon>
        <taxon>indigoferoid/millettioid clade</taxon>
        <taxon>Phaseoleae</taxon>
        <taxon>Mucuna</taxon>
    </lineage>
</organism>
<name>A0A371HFC7_MUCPR</name>
<evidence type="ECO:0000256" key="1">
    <source>
        <dbReference type="SAM" id="MobiDB-lite"/>
    </source>
</evidence>
<keyword evidence="3" id="KW-1185">Reference proteome</keyword>
<evidence type="ECO:0000313" key="3">
    <source>
        <dbReference type="Proteomes" id="UP000257109"/>
    </source>
</evidence>
<dbReference type="OrthoDB" id="1923650at2759"/>
<dbReference type="EMBL" id="QJKJ01002758">
    <property type="protein sequence ID" value="RDY01475.1"/>
    <property type="molecule type" value="Genomic_DNA"/>
</dbReference>
<comment type="caution">
    <text evidence="2">The sequence shown here is derived from an EMBL/GenBank/DDBJ whole genome shotgun (WGS) entry which is preliminary data.</text>
</comment>
<dbReference type="AlphaFoldDB" id="A0A371HFC7"/>
<evidence type="ECO:0000313" key="2">
    <source>
        <dbReference type="EMBL" id="RDY01475.1"/>
    </source>
</evidence>
<feature type="compositionally biased region" description="Basic and acidic residues" evidence="1">
    <location>
        <begin position="11"/>
        <end position="24"/>
    </location>
</feature>
<feature type="compositionally biased region" description="Basic and acidic residues" evidence="1">
    <location>
        <begin position="41"/>
        <end position="50"/>
    </location>
</feature>
<feature type="region of interest" description="Disordered" evidence="1">
    <location>
        <begin position="1"/>
        <end position="68"/>
    </location>
</feature>
<sequence>MILSEIATQKLQDKKSEKKKEKNTKGKVGRPKLRMSQPNQDRSDPIEVSRPRRSGPGQTSLLPKPTSDQDLRSWKLSKVIARYNRCTPVDRNLNIWPSVLHHRRPSKVIVVEGPSSVGVYPSIYESLPIEKPLAHLKKFLRFVDMPLLDGAITTWDKCIHKFLLKYFPLSKSNKLKKDIMNFSQFK</sequence>
<feature type="non-terminal residue" evidence="2">
    <location>
        <position position="1"/>
    </location>
</feature>
<dbReference type="Proteomes" id="UP000257109">
    <property type="component" value="Unassembled WGS sequence"/>
</dbReference>
<proteinExistence type="predicted"/>